<dbReference type="Proteomes" id="UP000005522">
    <property type="component" value="Chromosome"/>
</dbReference>
<accession>A0A059ZSW7</accession>
<protein>
    <submittedName>
        <fullName evidence="4">Cell division protein FtsI (Peptidoglycan synthetase)</fullName>
        <ecNumber evidence="4">2.4.1.129</ecNumber>
    </submittedName>
</protein>
<dbReference type="GO" id="GO:0051301">
    <property type="term" value="P:cell division"/>
    <property type="evidence" value="ECO:0007669"/>
    <property type="project" value="UniProtKB-KW"/>
</dbReference>
<reference evidence="4 5" key="1">
    <citation type="journal article" date="2009" name="J. Bacteriol.">
        <title>Draft genome sequence of the extremely acidophilic bacterium Acidithiobacillus caldus ATCC 51756 reveals metabolic versatility in the genus Acidithiobacillus.</title>
        <authorList>
            <person name="Valdes J."/>
            <person name="Quatrini R."/>
            <person name="Hallberg K."/>
            <person name="Dopson M."/>
            <person name="Valenzuela P.D."/>
            <person name="Holmes D.S."/>
        </authorList>
    </citation>
    <scope>NUCLEOTIDE SEQUENCE [LARGE SCALE GENOMIC DNA]</scope>
    <source>
        <strain evidence="5">ATCC 51756 / DSM 8584 / KU</strain>
    </source>
</reference>
<evidence type="ECO:0000256" key="2">
    <source>
        <dbReference type="ARBA" id="ARBA00023136"/>
    </source>
</evidence>
<dbReference type="PANTHER" id="PTHR30627:SF1">
    <property type="entry name" value="PEPTIDOGLYCAN D,D-TRANSPEPTIDASE FTSI"/>
    <property type="match status" value="1"/>
</dbReference>
<dbReference type="CDD" id="cd00118">
    <property type="entry name" value="LysM"/>
    <property type="match status" value="1"/>
</dbReference>
<dbReference type="SUPFAM" id="SSF56601">
    <property type="entry name" value="beta-lactamase/transpeptidase-like"/>
    <property type="match status" value="1"/>
</dbReference>
<dbReference type="GO" id="GO:0016757">
    <property type="term" value="F:glycosyltransferase activity"/>
    <property type="evidence" value="ECO:0007669"/>
    <property type="project" value="UniProtKB-KW"/>
</dbReference>
<organism evidence="4 5">
    <name type="scientific">Acidithiobacillus caldus (strain ATCC 51756 / DSM 8584 / KU)</name>
    <dbReference type="NCBI Taxonomy" id="637389"/>
    <lineage>
        <taxon>Bacteria</taxon>
        <taxon>Pseudomonadati</taxon>
        <taxon>Pseudomonadota</taxon>
        <taxon>Acidithiobacillia</taxon>
        <taxon>Acidithiobacillales</taxon>
        <taxon>Acidithiobacillaceae</taxon>
        <taxon>Acidithiobacillus</taxon>
    </lineage>
</organism>
<dbReference type="InterPro" id="IPR036779">
    <property type="entry name" value="LysM_dom_sf"/>
</dbReference>
<dbReference type="EC" id="2.4.1.129" evidence="4"/>
<dbReference type="eggNOG" id="COG0768">
    <property type="taxonomic scope" value="Bacteria"/>
</dbReference>
<dbReference type="KEGG" id="acz:Acaty_c0715"/>
<dbReference type="EMBL" id="CP005986">
    <property type="protein sequence ID" value="AIA54593.1"/>
    <property type="molecule type" value="Genomic_DNA"/>
</dbReference>
<dbReference type="PANTHER" id="PTHR30627">
    <property type="entry name" value="PEPTIDOGLYCAN D,D-TRANSPEPTIDASE"/>
    <property type="match status" value="1"/>
</dbReference>
<dbReference type="InterPro" id="IPR012338">
    <property type="entry name" value="Beta-lactam/transpept-like"/>
</dbReference>
<dbReference type="InterPro" id="IPR050515">
    <property type="entry name" value="Beta-lactam/transpept"/>
</dbReference>
<dbReference type="RefSeq" id="WP_004870896.1">
    <property type="nucleotide sequence ID" value="NZ_CP005986.1"/>
</dbReference>
<sequence length="411" mass="44890">MQYWTYIDLDDSLHRFHAIDGSAVILNVHTGHILAMVSVPSCNPNRLSACTNPADLVDNAVHQAFEPGSVMKPFVVAAALASHSVAPSARFNVFHPLVVDGYRITDDVRHHVLSIKKILKYSSCIGASKIALRTPRKTIYDLYRAVGFGRLPPLGLPGETAGILPHWQHWSQARHATIALGYGVSVTTLQLVDAYAAIANGGDYVRPELLKAERPWQRRVMPRWVADTLRHWLQSVTRPNGTGILAAIPGYRVAGKTGTADMANGHGGFHHHTTNATFVGFAPGDHPRLVMAVSLRGSHIQWNFGGIEAAPVFRVAMSHALREMDIPPACHTGGDRYIRVPSGLTWARLAQRYGLDTAALQRLNGLPDTAQLDAGELLKVPVPQNQKMLCRVQTPLIRRAQAEIWSEGGGS</sequence>
<proteinExistence type="predicted"/>
<dbReference type="Gene3D" id="3.30.450.330">
    <property type="match status" value="1"/>
</dbReference>
<dbReference type="SMART" id="SM00257">
    <property type="entry name" value="LysM"/>
    <property type="match status" value="1"/>
</dbReference>
<evidence type="ECO:0000313" key="5">
    <source>
        <dbReference type="Proteomes" id="UP000005522"/>
    </source>
</evidence>
<evidence type="ECO:0000256" key="1">
    <source>
        <dbReference type="ARBA" id="ARBA00004370"/>
    </source>
</evidence>
<evidence type="ECO:0000259" key="3">
    <source>
        <dbReference type="PROSITE" id="PS51782"/>
    </source>
</evidence>
<keyword evidence="2" id="KW-0472">Membrane</keyword>
<dbReference type="HOGENOM" id="CLU_668395_0_0_6"/>
<dbReference type="Gene3D" id="3.40.710.10">
    <property type="entry name" value="DD-peptidase/beta-lactamase superfamily"/>
    <property type="match status" value="1"/>
</dbReference>
<dbReference type="InterPro" id="IPR001460">
    <property type="entry name" value="PCN-bd_Tpept"/>
</dbReference>
<keyword evidence="4" id="KW-0808">Transferase</keyword>
<dbReference type="GO" id="GO:0005886">
    <property type="term" value="C:plasma membrane"/>
    <property type="evidence" value="ECO:0007669"/>
    <property type="project" value="TreeGrafter"/>
</dbReference>
<gene>
    <name evidence="4" type="ORF">Acaty_c0715</name>
</gene>
<comment type="subcellular location">
    <subcellularLocation>
        <location evidence="1">Membrane</location>
    </subcellularLocation>
</comment>
<dbReference type="Pfam" id="PF01476">
    <property type="entry name" value="LysM"/>
    <property type="match status" value="1"/>
</dbReference>
<dbReference type="Pfam" id="PF00905">
    <property type="entry name" value="Transpeptidase"/>
    <property type="match status" value="1"/>
</dbReference>
<dbReference type="GO" id="GO:0008658">
    <property type="term" value="F:penicillin binding"/>
    <property type="evidence" value="ECO:0007669"/>
    <property type="project" value="InterPro"/>
</dbReference>
<feature type="domain" description="LysM" evidence="3">
    <location>
        <begin position="336"/>
        <end position="380"/>
    </location>
</feature>
<keyword evidence="4" id="KW-0328">Glycosyltransferase</keyword>
<keyword evidence="4" id="KW-0131">Cell cycle</keyword>
<evidence type="ECO:0000313" key="4">
    <source>
        <dbReference type="EMBL" id="AIA54593.1"/>
    </source>
</evidence>
<name>A0A059ZSW7_ACICK</name>
<keyword evidence="4" id="KW-0132">Cell division</keyword>
<dbReference type="AlphaFoldDB" id="A0A059ZSW7"/>
<dbReference type="Gene3D" id="3.10.350.10">
    <property type="entry name" value="LysM domain"/>
    <property type="match status" value="1"/>
</dbReference>
<dbReference type="PROSITE" id="PS51782">
    <property type="entry name" value="LYSM"/>
    <property type="match status" value="1"/>
</dbReference>
<dbReference type="GO" id="GO:0071555">
    <property type="term" value="P:cell wall organization"/>
    <property type="evidence" value="ECO:0007669"/>
    <property type="project" value="TreeGrafter"/>
</dbReference>
<dbReference type="InterPro" id="IPR018392">
    <property type="entry name" value="LysM"/>
</dbReference>